<dbReference type="InterPro" id="IPR003594">
    <property type="entry name" value="HATPase_dom"/>
</dbReference>
<dbReference type="SUPFAM" id="SSF55874">
    <property type="entry name" value="ATPase domain of HSP90 chaperone/DNA topoisomerase II/histidine kinase"/>
    <property type="match status" value="1"/>
</dbReference>
<organism evidence="7 8">
    <name type="scientific">Chryseobacterium panacisoli</name>
    <dbReference type="NCBI Taxonomy" id="1807141"/>
    <lineage>
        <taxon>Bacteria</taxon>
        <taxon>Pseudomonadati</taxon>
        <taxon>Bacteroidota</taxon>
        <taxon>Flavobacteriia</taxon>
        <taxon>Flavobacteriales</taxon>
        <taxon>Weeksellaceae</taxon>
        <taxon>Chryseobacterium group</taxon>
        <taxon>Chryseobacterium</taxon>
    </lineage>
</organism>
<protein>
    <submittedName>
        <fullName evidence="7">ATP-binding protein</fullName>
    </submittedName>
</protein>
<dbReference type="Gene3D" id="1.25.40.10">
    <property type="entry name" value="Tetratricopeptide repeat domain"/>
    <property type="match status" value="2"/>
</dbReference>
<name>A0A5D8ZDZ4_9FLAO</name>
<sequence length="487" mass="56826">MAIIQEQFGDNYGSQETSLEATKYLNENNTANYEYVKSNYNNLGITSYNLKESDNAIRFYNLAIKFSPSQDEKKTFINNKGNAYRQKKDYKNALQMYASILKDSSKNKKLLAMVITNQARTKWLQDPAYDPIQEFNKGLDIRIKEHDIYGQVSSHSHLADTYQEKDPQKALFHAKKMYDLAREIKNPNDEVEALQKIILLESPERSKFFFKIYQKRNDSIDMARKKAKNQFALIRYETEKNKSENLSLQKGIAQKEYQITKKNILIISISLGALAFIIIAFFWYKKRKQTLLLESDNKLKEQQLKVSKKIHDVVANGIYQVMTKIENQEDFDKEKVLDELEFVYEKSRDISYEKAVSENKPEFSKRVSTLIASFNNENVKTYLAGNDENIWKTLKEFTREEIYQVMRELLVNMKKHSHATHVAFKFERKNNRIQIQYTDNGIGISEGITYKNGLSNTDSRIEAIHGEIIFDTETEKGLKIYISFPAS</sequence>
<dbReference type="InterPro" id="IPR036890">
    <property type="entry name" value="HATPase_C_sf"/>
</dbReference>
<dbReference type="GO" id="GO:0000160">
    <property type="term" value="P:phosphorelay signal transduction system"/>
    <property type="evidence" value="ECO:0007669"/>
    <property type="project" value="UniProtKB-KW"/>
</dbReference>
<proteinExistence type="predicted"/>
<keyword evidence="3" id="KW-0902">Two-component regulatory system</keyword>
<dbReference type="PANTHER" id="PTHR24421:SF60">
    <property type="entry name" value="SENSOR HISTIDINE KINASE COMP"/>
    <property type="match status" value="1"/>
</dbReference>
<evidence type="ECO:0000256" key="5">
    <source>
        <dbReference type="SAM" id="Phobius"/>
    </source>
</evidence>
<dbReference type="Pfam" id="PF02518">
    <property type="entry name" value="HATPase_c"/>
    <property type="match status" value="1"/>
</dbReference>
<feature type="domain" description="Histidine kinase/HSP90-like ATPase" evidence="6">
    <location>
        <begin position="400"/>
        <end position="486"/>
    </location>
</feature>
<evidence type="ECO:0000256" key="2">
    <source>
        <dbReference type="ARBA" id="ARBA00022777"/>
    </source>
</evidence>
<evidence type="ECO:0000256" key="1">
    <source>
        <dbReference type="ARBA" id="ARBA00022679"/>
    </source>
</evidence>
<dbReference type="CDD" id="cd16917">
    <property type="entry name" value="HATPase_UhpB-NarQ-NarX-like"/>
    <property type="match status" value="1"/>
</dbReference>
<keyword evidence="8" id="KW-1185">Reference proteome</keyword>
<dbReference type="Proteomes" id="UP000323884">
    <property type="component" value="Unassembled WGS sequence"/>
</dbReference>
<dbReference type="InterPro" id="IPR019734">
    <property type="entry name" value="TPR_rpt"/>
</dbReference>
<feature type="transmembrane region" description="Helical" evidence="5">
    <location>
        <begin position="264"/>
        <end position="284"/>
    </location>
</feature>
<dbReference type="AlphaFoldDB" id="A0A5D8ZDZ4"/>
<dbReference type="PANTHER" id="PTHR24421">
    <property type="entry name" value="NITRATE/NITRITE SENSOR PROTEIN NARX-RELATED"/>
    <property type="match status" value="1"/>
</dbReference>
<dbReference type="OrthoDB" id="943406at2"/>
<evidence type="ECO:0000313" key="7">
    <source>
        <dbReference type="EMBL" id="TZF92827.1"/>
    </source>
</evidence>
<gene>
    <name evidence="7" type="ORF">FW781_20795</name>
</gene>
<keyword evidence="5" id="KW-1133">Transmembrane helix</keyword>
<reference evidence="7 8" key="1">
    <citation type="submission" date="2019-08" db="EMBL/GenBank/DDBJ databases">
        <title>Draft genome sequence of Chryseobacterium sp. Gsoil 183.</title>
        <authorList>
            <person name="Im W.-T."/>
        </authorList>
    </citation>
    <scope>NUCLEOTIDE SEQUENCE [LARGE SCALE GENOMIC DNA]</scope>
    <source>
        <strain evidence="7 8">Gsoil 183</strain>
    </source>
</reference>
<keyword evidence="4" id="KW-0802">TPR repeat</keyword>
<evidence type="ECO:0000256" key="4">
    <source>
        <dbReference type="PROSITE-ProRule" id="PRU00339"/>
    </source>
</evidence>
<dbReference type="InterPro" id="IPR050482">
    <property type="entry name" value="Sensor_HK_TwoCompSys"/>
</dbReference>
<evidence type="ECO:0000259" key="6">
    <source>
        <dbReference type="Pfam" id="PF02518"/>
    </source>
</evidence>
<feature type="repeat" description="TPR" evidence="4">
    <location>
        <begin position="37"/>
        <end position="70"/>
    </location>
</feature>
<dbReference type="EMBL" id="VTRU01000007">
    <property type="protein sequence ID" value="TZF92827.1"/>
    <property type="molecule type" value="Genomic_DNA"/>
</dbReference>
<dbReference type="GO" id="GO:0016301">
    <property type="term" value="F:kinase activity"/>
    <property type="evidence" value="ECO:0007669"/>
    <property type="project" value="UniProtKB-KW"/>
</dbReference>
<dbReference type="GO" id="GO:0005524">
    <property type="term" value="F:ATP binding"/>
    <property type="evidence" value="ECO:0007669"/>
    <property type="project" value="UniProtKB-KW"/>
</dbReference>
<dbReference type="Gene3D" id="3.30.565.10">
    <property type="entry name" value="Histidine kinase-like ATPase, C-terminal domain"/>
    <property type="match status" value="1"/>
</dbReference>
<evidence type="ECO:0000256" key="3">
    <source>
        <dbReference type="ARBA" id="ARBA00023012"/>
    </source>
</evidence>
<keyword evidence="1" id="KW-0808">Transferase</keyword>
<comment type="caution">
    <text evidence="7">The sequence shown here is derived from an EMBL/GenBank/DDBJ whole genome shotgun (WGS) entry which is preliminary data.</text>
</comment>
<evidence type="ECO:0000313" key="8">
    <source>
        <dbReference type="Proteomes" id="UP000323884"/>
    </source>
</evidence>
<keyword evidence="7" id="KW-0547">Nucleotide-binding</keyword>
<keyword evidence="5" id="KW-0812">Transmembrane</keyword>
<keyword evidence="7" id="KW-0067">ATP-binding</keyword>
<accession>A0A5D8ZDZ4</accession>
<dbReference type="InterPro" id="IPR011990">
    <property type="entry name" value="TPR-like_helical_dom_sf"/>
</dbReference>
<dbReference type="SUPFAM" id="SSF48452">
    <property type="entry name" value="TPR-like"/>
    <property type="match status" value="1"/>
</dbReference>
<keyword evidence="2" id="KW-0418">Kinase</keyword>
<keyword evidence="5" id="KW-0472">Membrane</keyword>
<dbReference type="Pfam" id="PF13181">
    <property type="entry name" value="TPR_8"/>
    <property type="match status" value="2"/>
</dbReference>
<dbReference type="PROSITE" id="PS50005">
    <property type="entry name" value="TPR"/>
    <property type="match status" value="1"/>
</dbReference>
<dbReference type="RefSeq" id="WP_149389175.1">
    <property type="nucleotide sequence ID" value="NZ_VTRU01000007.1"/>
</dbReference>